<dbReference type="Gene3D" id="1.20.1740.10">
    <property type="entry name" value="Amino acid/polyamine transporter I"/>
    <property type="match status" value="1"/>
</dbReference>
<evidence type="ECO:0000256" key="7">
    <source>
        <dbReference type="SAM" id="Phobius"/>
    </source>
</evidence>
<feature type="transmembrane region" description="Helical" evidence="7">
    <location>
        <begin position="166"/>
        <end position="188"/>
    </location>
</feature>
<feature type="transmembrane region" description="Helical" evidence="7">
    <location>
        <begin position="369"/>
        <end position="389"/>
    </location>
</feature>
<feature type="transmembrane region" description="Helical" evidence="7">
    <location>
        <begin position="401"/>
        <end position="420"/>
    </location>
</feature>
<accession>A0A2W1LIL1</accession>
<evidence type="ECO:0000313" key="10">
    <source>
        <dbReference type="Proteomes" id="UP000249522"/>
    </source>
</evidence>
<dbReference type="PANTHER" id="PTHR43495">
    <property type="entry name" value="GABA PERMEASE"/>
    <property type="match status" value="1"/>
</dbReference>
<evidence type="ECO:0000256" key="2">
    <source>
        <dbReference type="ARBA" id="ARBA00022448"/>
    </source>
</evidence>
<sequence length="493" mass="53996">MKFKHGEATSARAHNNPVNKEDKLHWWQLSLLGVAFTIGTGYFLGSGIAIKIGGPGVLIAFVFAGFGTYIVFDVLARMTSEDPLEGSFRSYAKKAFGRWAGFTSGWVYWASELLIMGSQMTALSLFSRFWFPDVPMWLFASGYAILGLIIILLGTKGFERFENVFAIIKVSAIVMFLIIATAALMGWIGTGRYTPSVPGTAGEYFPHGFIGLWSALLFAFYAFGGIEIMGIMAMRLQDPKQAPKAGKMMLMLLTTIYIASIILAITLVPWNTLNAKKSPFLTALDQYNLPLVPHIFNAVLIIAGFSTMVASLFAVTTMLVTLAQDKDAPVFFAKKVLKGCPLPAIGLTTAGLIASIISALLMPGKIYEYVTTAAGLMLLYNWFFILVTSGKLLKLSKWAQAKRFTGMLILLTAVSGSLFHETSRPGFYVSFAFVALIGSVTLLMMRHWKKTGGHRTHIASAGGESEHKIIGMDYKLGEEKTKRLNAKVRSKTD</sequence>
<evidence type="ECO:0000256" key="4">
    <source>
        <dbReference type="ARBA" id="ARBA00022970"/>
    </source>
</evidence>
<dbReference type="Pfam" id="PF00324">
    <property type="entry name" value="AA_permease"/>
    <property type="match status" value="1"/>
</dbReference>
<dbReference type="Proteomes" id="UP000249522">
    <property type="component" value="Unassembled WGS sequence"/>
</dbReference>
<dbReference type="GO" id="GO:0016020">
    <property type="term" value="C:membrane"/>
    <property type="evidence" value="ECO:0007669"/>
    <property type="project" value="UniProtKB-SubCell"/>
</dbReference>
<dbReference type="PANTHER" id="PTHR43495:SF5">
    <property type="entry name" value="GAMMA-AMINOBUTYRIC ACID PERMEASE"/>
    <property type="match status" value="1"/>
</dbReference>
<feature type="transmembrane region" description="Helical" evidence="7">
    <location>
        <begin position="29"/>
        <end position="50"/>
    </location>
</feature>
<proteinExistence type="predicted"/>
<dbReference type="RefSeq" id="WP_111147633.1">
    <property type="nucleotide sequence ID" value="NZ_QKRB01000047.1"/>
</dbReference>
<gene>
    <name evidence="9" type="ORF">DNH61_15675</name>
</gene>
<dbReference type="AlphaFoldDB" id="A0A2W1LIL1"/>
<reference evidence="9 10" key="1">
    <citation type="submission" date="2018-06" db="EMBL/GenBank/DDBJ databases">
        <title>Paenibacillus imtechensis sp. nov.</title>
        <authorList>
            <person name="Pinnaka A.K."/>
            <person name="Singh H."/>
            <person name="Kaur M."/>
        </authorList>
    </citation>
    <scope>NUCLEOTIDE SEQUENCE [LARGE SCALE GENOMIC DNA]</scope>
    <source>
        <strain evidence="9 10">SMB1</strain>
    </source>
</reference>
<feature type="transmembrane region" description="Helical" evidence="7">
    <location>
        <begin position="295"/>
        <end position="323"/>
    </location>
</feature>
<keyword evidence="3 7" id="KW-0812">Transmembrane</keyword>
<organism evidence="9 10">
    <name type="scientific">Paenibacillus sambharensis</name>
    <dbReference type="NCBI Taxonomy" id="1803190"/>
    <lineage>
        <taxon>Bacteria</taxon>
        <taxon>Bacillati</taxon>
        <taxon>Bacillota</taxon>
        <taxon>Bacilli</taxon>
        <taxon>Bacillales</taxon>
        <taxon>Paenibacillaceae</taxon>
        <taxon>Paenibacillus</taxon>
    </lineage>
</organism>
<name>A0A2W1LIL1_9BACL</name>
<evidence type="ECO:0000256" key="6">
    <source>
        <dbReference type="ARBA" id="ARBA00023136"/>
    </source>
</evidence>
<evidence type="ECO:0000256" key="3">
    <source>
        <dbReference type="ARBA" id="ARBA00022692"/>
    </source>
</evidence>
<feature type="domain" description="Amino acid permease/ SLC12A" evidence="8">
    <location>
        <begin position="32"/>
        <end position="390"/>
    </location>
</feature>
<dbReference type="GO" id="GO:0006865">
    <property type="term" value="P:amino acid transport"/>
    <property type="evidence" value="ECO:0007669"/>
    <property type="project" value="UniProtKB-KW"/>
</dbReference>
<keyword evidence="2" id="KW-0813">Transport</keyword>
<evidence type="ECO:0000313" key="9">
    <source>
        <dbReference type="EMBL" id="PZD94902.1"/>
    </source>
</evidence>
<comment type="subcellular location">
    <subcellularLocation>
        <location evidence="1">Membrane</location>
        <topology evidence="1">Multi-pass membrane protein</topology>
    </subcellularLocation>
</comment>
<dbReference type="InterPro" id="IPR004841">
    <property type="entry name" value="AA-permease/SLC12A_dom"/>
</dbReference>
<evidence type="ECO:0000256" key="1">
    <source>
        <dbReference type="ARBA" id="ARBA00004141"/>
    </source>
</evidence>
<feature type="transmembrane region" description="Helical" evidence="7">
    <location>
        <begin position="344"/>
        <end position="363"/>
    </location>
</feature>
<feature type="transmembrane region" description="Helical" evidence="7">
    <location>
        <begin position="136"/>
        <end position="154"/>
    </location>
</feature>
<feature type="transmembrane region" description="Helical" evidence="7">
    <location>
        <begin position="96"/>
        <end position="116"/>
    </location>
</feature>
<dbReference type="EMBL" id="QKRB01000047">
    <property type="protein sequence ID" value="PZD94902.1"/>
    <property type="molecule type" value="Genomic_DNA"/>
</dbReference>
<feature type="transmembrane region" description="Helical" evidence="7">
    <location>
        <begin position="426"/>
        <end position="445"/>
    </location>
</feature>
<dbReference type="OrthoDB" id="9780162at2"/>
<evidence type="ECO:0000259" key="8">
    <source>
        <dbReference type="Pfam" id="PF00324"/>
    </source>
</evidence>
<feature type="transmembrane region" description="Helical" evidence="7">
    <location>
        <begin position="56"/>
        <end position="75"/>
    </location>
</feature>
<evidence type="ECO:0000256" key="5">
    <source>
        <dbReference type="ARBA" id="ARBA00022989"/>
    </source>
</evidence>
<keyword evidence="10" id="KW-1185">Reference proteome</keyword>
<comment type="caution">
    <text evidence="9">The sequence shown here is derived from an EMBL/GenBank/DDBJ whole genome shotgun (WGS) entry which is preliminary data.</text>
</comment>
<feature type="transmembrane region" description="Helical" evidence="7">
    <location>
        <begin position="208"/>
        <end position="229"/>
    </location>
</feature>
<keyword evidence="5 7" id="KW-1133">Transmembrane helix</keyword>
<dbReference type="GO" id="GO:0055085">
    <property type="term" value="P:transmembrane transport"/>
    <property type="evidence" value="ECO:0007669"/>
    <property type="project" value="InterPro"/>
</dbReference>
<feature type="transmembrane region" description="Helical" evidence="7">
    <location>
        <begin position="250"/>
        <end position="270"/>
    </location>
</feature>
<keyword evidence="4" id="KW-0029">Amino-acid transport</keyword>
<protein>
    <submittedName>
        <fullName evidence="9">Amino acid permease</fullName>
    </submittedName>
</protein>
<keyword evidence="6 7" id="KW-0472">Membrane</keyword>